<dbReference type="PROSITE" id="PS00060">
    <property type="entry name" value="ADH_IRON_2"/>
    <property type="match status" value="1"/>
</dbReference>
<keyword evidence="1" id="KW-0560">Oxidoreductase</keyword>
<evidence type="ECO:0000259" key="2">
    <source>
        <dbReference type="Pfam" id="PF00465"/>
    </source>
</evidence>
<dbReference type="Gene3D" id="3.40.50.1970">
    <property type="match status" value="1"/>
</dbReference>
<name>A0ABW4HN81_9BACI</name>
<feature type="domain" description="Fe-containing alcohol dehydrogenase-like C-terminal" evidence="3">
    <location>
        <begin position="188"/>
        <end position="388"/>
    </location>
</feature>
<dbReference type="InterPro" id="IPR018211">
    <property type="entry name" value="ADH_Fe_CS"/>
</dbReference>
<keyword evidence="5" id="KW-1185">Reference proteome</keyword>
<gene>
    <name evidence="4" type="ORF">ACFSBH_01290</name>
</gene>
<evidence type="ECO:0000313" key="5">
    <source>
        <dbReference type="Proteomes" id="UP001597221"/>
    </source>
</evidence>
<reference evidence="5" key="1">
    <citation type="journal article" date="2019" name="Int. J. Syst. Evol. Microbiol.">
        <title>The Global Catalogue of Microorganisms (GCM) 10K type strain sequencing project: providing services to taxonomists for standard genome sequencing and annotation.</title>
        <authorList>
            <consortium name="The Broad Institute Genomics Platform"/>
            <consortium name="The Broad Institute Genome Sequencing Center for Infectious Disease"/>
            <person name="Wu L."/>
            <person name="Ma J."/>
        </authorList>
    </citation>
    <scope>NUCLEOTIDE SEQUENCE [LARGE SCALE GENOMIC DNA]</scope>
    <source>
        <strain evidence="5">CGMCC 1.12376</strain>
    </source>
</reference>
<evidence type="ECO:0000256" key="1">
    <source>
        <dbReference type="ARBA" id="ARBA00023002"/>
    </source>
</evidence>
<dbReference type="PANTHER" id="PTHR43633:SF1">
    <property type="entry name" value="ALCOHOL DEHYDROGENASE YQHD"/>
    <property type="match status" value="1"/>
</dbReference>
<dbReference type="Gene3D" id="1.20.1090.10">
    <property type="entry name" value="Dehydroquinate synthase-like - alpha domain"/>
    <property type="match status" value="1"/>
</dbReference>
<sequence>MDNFIFSNPTKLLFGKGQIDLLPKEVSRYGKKILLVYGGGSIKRNGIYDQVMEKLAEIDADVFELPGVEPNPRLSTVQKGIEICKREGIDFLLAVGGGSTIDCTKAIAIGAKTDIDVWDIIMKKESASDALPLGTILTLAATGSEMNAGSVITNWEIKEKHGWGSPLVYPKFSILDPTYTFSVPKDQTIYGIVDIMSHVFEHYFHLTSNTPMQDRFCESILQTVIETAPKLLEEPENYEYREVMMLSGTYALNGMVSVGLRGDWATHNLEHAVSAVHDIPHGGGLAILFPNWMKHVLDEENVDRFKQLAIRVFNVDPTGKADKEVALAGIEELRAFWNRIGAPSRLSDYDIGEDSLELMADKAVAVREQYGVFKKLDREDSLAILQASL</sequence>
<dbReference type="InterPro" id="IPR044731">
    <property type="entry name" value="BDH-like"/>
</dbReference>
<accession>A0ABW4HN81</accession>
<dbReference type="PANTHER" id="PTHR43633">
    <property type="entry name" value="ALCOHOL DEHYDROGENASE YQHD"/>
    <property type="match status" value="1"/>
</dbReference>
<feature type="domain" description="Alcohol dehydrogenase iron-type/glycerol dehydrogenase GldA" evidence="2">
    <location>
        <begin position="9"/>
        <end position="177"/>
    </location>
</feature>
<proteinExistence type="predicted"/>
<dbReference type="Proteomes" id="UP001597221">
    <property type="component" value="Unassembled WGS sequence"/>
</dbReference>
<dbReference type="SUPFAM" id="SSF56796">
    <property type="entry name" value="Dehydroquinate synthase-like"/>
    <property type="match status" value="1"/>
</dbReference>
<dbReference type="Pfam" id="PF00465">
    <property type="entry name" value="Fe-ADH"/>
    <property type="match status" value="1"/>
</dbReference>
<dbReference type="InterPro" id="IPR001670">
    <property type="entry name" value="ADH_Fe/GldA"/>
</dbReference>
<dbReference type="RefSeq" id="WP_251514155.1">
    <property type="nucleotide sequence ID" value="NZ_JAMBON010000015.1"/>
</dbReference>
<organism evidence="4 5">
    <name type="scientific">Oceanobacillus luteolus</name>
    <dbReference type="NCBI Taxonomy" id="1274358"/>
    <lineage>
        <taxon>Bacteria</taxon>
        <taxon>Bacillati</taxon>
        <taxon>Bacillota</taxon>
        <taxon>Bacilli</taxon>
        <taxon>Bacillales</taxon>
        <taxon>Bacillaceae</taxon>
        <taxon>Oceanobacillus</taxon>
    </lineage>
</organism>
<dbReference type="CDD" id="cd08187">
    <property type="entry name" value="BDH"/>
    <property type="match status" value="1"/>
</dbReference>
<dbReference type="InterPro" id="IPR056798">
    <property type="entry name" value="ADH_Fe_C"/>
</dbReference>
<evidence type="ECO:0000313" key="4">
    <source>
        <dbReference type="EMBL" id="MFD1606304.1"/>
    </source>
</evidence>
<comment type="caution">
    <text evidence="4">The sequence shown here is derived from an EMBL/GenBank/DDBJ whole genome shotgun (WGS) entry which is preliminary data.</text>
</comment>
<dbReference type="Pfam" id="PF25137">
    <property type="entry name" value="ADH_Fe_C"/>
    <property type="match status" value="1"/>
</dbReference>
<dbReference type="EMBL" id="JBHUDE010000005">
    <property type="protein sequence ID" value="MFD1606304.1"/>
    <property type="molecule type" value="Genomic_DNA"/>
</dbReference>
<dbReference type="PROSITE" id="PS00913">
    <property type="entry name" value="ADH_IRON_1"/>
    <property type="match status" value="1"/>
</dbReference>
<evidence type="ECO:0000259" key="3">
    <source>
        <dbReference type="Pfam" id="PF25137"/>
    </source>
</evidence>
<protein>
    <submittedName>
        <fullName evidence="4">Iron-containing alcohol dehydrogenase</fullName>
    </submittedName>
</protein>